<dbReference type="OrthoDB" id="6361347at2759"/>
<gene>
    <name evidence="3" type="primary">LOC117647643</name>
</gene>
<evidence type="ECO:0000256" key="1">
    <source>
        <dbReference type="SAM" id="SignalP"/>
    </source>
</evidence>
<evidence type="ECO:0000313" key="2">
    <source>
        <dbReference type="Proteomes" id="UP000515158"/>
    </source>
</evidence>
<dbReference type="PANTHER" id="PTHR37159:SF1">
    <property type="entry name" value="GH11867P"/>
    <property type="match status" value="1"/>
</dbReference>
<accession>A0A6P8YZ12</accession>
<keyword evidence="1" id="KW-0732">Signal</keyword>
<dbReference type="KEGG" id="tpal:117647643"/>
<dbReference type="RefSeq" id="XP_034245408.1">
    <property type="nucleotide sequence ID" value="XM_034389517.1"/>
</dbReference>
<keyword evidence="2" id="KW-1185">Reference proteome</keyword>
<dbReference type="Proteomes" id="UP000515158">
    <property type="component" value="Unplaced"/>
</dbReference>
<name>A0A6P8YZ12_THRPL</name>
<dbReference type="PANTHER" id="PTHR37159">
    <property type="entry name" value="GH11867P"/>
    <property type="match status" value="1"/>
</dbReference>
<organism evidence="3">
    <name type="scientific">Thrips palmi</name>
    <name type="common">Melon thrips</name>
    <dbReference type="NCBI Taxonomy" id="161013"/>
    <lineage>
        <taxon>Eukaryota</taxon>
        <taxon>Metazoa</taxon>
        <taxon>Ecdysozoa</taxon>
        <taxon>Arthropoda</taxon>
        <taxon>Hexapoda</taxon>
        <taxon>Insecta</taxon>
        <taxon>Pterygota</taxon>
        <taxon>Neoptera</taxon>
        <taxon>Paraneoptera</taxon>
        <taxon>Thysanoptera</taxon>
        <taxon>Terebrantia</taxon>
        <taxon>Thripoidea</taxon>
        <taxon>Thripidae</taxon>
        <taxon>Thrips</taxon>
    </lineage>
</organism>
<dbReference type="GeneID" id="117647643"/>
<evidence type="ECO:0000313" key="3">
    <source>
        <dbReference type="RefSeq" id="XP_034245408.1"/>
    </source>
</evidence>
<feature type="chain" id="PRO_5028012288" evidence="1">
    <location>
        <begin position="25"/>
        <end position="436"/>
    </location>
</feature>
<reference evidence="3" key="1">
    <citation type="submission" date="2025-08" db="UniProtKB">
        <authorList>
            <consortium name="RefSeq"/>
        </authorList>
    </citation>
    <scope>IDENTIFICATION</scope>
    <source>
        <tissue evidence="3">Total insect</tissue>
    </source>
</reference>
<protein>
    <submittedName>
        <fullName evidence="3">Uncharacterized protein LOC117647643 isoform X1</fullName>
    </submittedName>
</protein>
<feature type="signal peptide" evidence="1">
    <location>
        <begin position="1"/>
        <end position="24"/>
    </location>
</feature>
<sequence length="436" mass="48726">MASATVRFACVAVAALAASRAVGAFPGRAGAASLWCPEASVADGLEPVLQRLVAEGPHAYGDSGVPENTPPPWYDRKRFAAGQRLTEIYPVGITYAHIQALYMVMAVPSVLDVLVYTGNSDTPDEAWDRYYDTVAGVGSWYSSDIYEPGTWGYEQMKRVRGLHRMVRLDMNERPDQEGVRNRTRLGGNFSGCPASAAVRRDLDEVASSACPFRKRSPSAVDNTIDNKQDNEKPKSWMSQYDMAMTQWAFVAPVILFPEKYGLANATEELLDGFVHMWETIGYSLGIEDKFNMCQGGLNATLLRARQAMATIVLPQMRQARPPWEYMARCMADGLAYFIPGADFNSQLEIMLRDTLDAPVPSVTALLSPLQRESVKGYRGIMEAMRHDRENWFFRPVSSAAYYILKTRARLIPKDGIKLLRHRNPHRSKDCFAEIRS</sequence>
<proteinExistence type="predicted"/>
<dbReference type="AlphaFoldDB" id="A0A6P8YZ12"/>
<dbReference type="InParanoid" id="A0A6P8YZ12"/>